<dbReference type="GO" id="GO:0006261">
    <property type="term" value="P:DNA-templated DNA replication"/>
    <property type="evidence" value="ECO:0007669"/>
    <property type="project" value="TreeGrafter"/>
</dbReference>
<keyword evidence="3" id="KW-1185">Reference proteome</keyword>
<organism evidence="2 3">
    <name type="scientific">Syntrophaceticus schinkii</name>
    <dbReference type="NCBI Taxonomy" id="499207"/>
    <lineage>
        <taxon>Bacteria</taxon>
        <taxon>Bacillati</taxon>
        <taxon>Bacillota</taxon>
        <taxon>Clostridia</taxon>
        <taxon>Thermoanaerobacterales</taxon>
        <taxon>Thermoanaerobacterales Family III. Incertae Sedis</taxon>
        <taxon>Syntrophaceticus</taxon>
    </lineage>
</organism>
<dbReference type="PANTHER" id="PTHR11669:SF8">
    <property type="entry name" value="DNA POLYMERASE III SUBUNIT DELTA"/>
    <property type="match status" value="1"/>
</dbReference>
<accession>A0A0B7MHG9</accession>
<dbReference type="PANTHER" id="PTHR11669">
    <property type="entry name" value="REPLICATION FACTOR C / DNA POLYMERASE III GAMMA-TAU SUBUNIT"/>
    <property type="match status" value="1"/>
</dbReference>
<dbReference type="GO" id="GO:0003887">
    <property type="term" value="F:DNA-directed DNA polymerase activity"/>
    <property type="evidence" value="ECO:0007669"/>
    <property type="project" value="UniProtKB-KW"/>
</dbReference>
<protein>
    <submittedName>
        <fullName evidence="2">Putative DNA-directed DNA polymerase</fullName>
        <ecNumber evidence="2">2.7.7.7</ecNumber>
    </submittedName>
</protein>
<evidence type="ECO:0000313" key="3">
    <source>
        <dbReference type="Proteomes" id="UP000046155"/>
    </source>
</evidence>
<dbReference type="Pfam" id="PF13177">
    <property type="entry name" value="DNA_pol3_delta2"/>
    <property type="match status" value="1"/>
</dbReference>
<dbReference type="RefSeq" id="WP_052835152.1">
    <property type="nucleotide sequence ID" value="NZ_CDRZ01000005.1"/>
</dbReference>
<name>A0A0B7MHG9_9FIRM</name>
<dbReference type="EC" id="2.7.7.7" evidence="2"/>
<gene>
    <name evidence="2" type="ORF">SSCH_1020005</name>
</gene>
<dbReference type="InterPro" id="IPR027417">
    <property type="entry name" value="P-loop_NTPase"/>
</dbReference>
<keyword evidence="2" id="KW-0548">Nucleotidyltransferase</keyword>
<evidence type="ECO:0000256" key="1">
    <source>
        <dbReference type="SAM" id="MobiDB-lite"/>
    </source>
</evidence>
<dbReference type="Gene3D" id="3.40.50.300">
    <property type="entry name" value="P-loop containing nucleotide triphosphate hydrolases"/>
    <property type="match status" value="1"/>
</dbReference>
<dbReference type="InterPro" id="IPR050238">
    <property type="entry name" value="DNA_Rep/Repair_Clamp_Loader"/>
</dbReference>
<reference evidence="3" key="1">
    <citation type="submission" date="2015-01" db="EMBL/GenBank/DDBJ databases">
        <authorList>
            <person name="Manzoor Shahid"/>
            <person name="Zubair Saima"/>
        </authorList>
    </citation>
    <scope>NUCLEOTIDE SEQUENCE [LARGE SCALE GENOMIC DNA]</scope>
    <source>
        <strain evidence="3">Sp3</strain>
    </source>
</reference>
<dbReference type="SUPFAM" id="SSF52540">
    <property type="entry name" value="P-loop containing nucleoside triphosphate hydrolases"/>
    <property type="match status" value="1"/>
</dbReference>
<keyword evidence="2" id="KW-0239">DNA-directed DNA polymerase</keyword>
<dbReference type="AlphaFoldDB" id="A0A0B7MHG9"/>
<keyword evidence="2" id="KW-0808">Transferase</keyword>
<proteinExistence type="predicted"/>
<feature type="region of interest" description="Disordered" evidence="1">
    <location>
        <begin position="276"/>
        <end position="298"/>
    </location>
</feature>
<evidence type="ECO:0000313" key="2">
    <source>
        <dbReference type="EMBL" id="CEO87401.1"/>
    </source>
</evidence>
<sequence>MRNWGDSVAARLLQEDLRQGSPAHAYLLAGRSSEQKREIVPLFVQALLCQDPVDGGHCGLCASCQAWERGGHPDYHSLQPEGSSLKIDQIRLWHSFFRYSPDLGRHQVFLLEQPELMTVPAANSLLKVLEEPVPGTVFLLVTEDESLLLQTIVSRCRVVFFREARQNRVEVAADDQIDDQKASSKIAALLRDGTPAELLKEVRLLGNDRPAAQRLLQDLLGEFERDYRMQRASSQGMAAAASLELLLKGSQQLDDNASVPLVLAVTLYHVQRKRDQGGGSLDPFLDPLAQRKLRKPGP</sequence>
<dbReference type="Proteomes" id="UP000046155">
    <property type="component" value="Unassembled WGS sequence"/>
</dbReference>
<dbReference type="EMBL" id="CDRZ01000005">
    <property type="protein sequence ID" value="CEO87401.1"/>
    <property type="molecule type" value="Genomic_DNA"/>
</dbReference>